<feature type="transmembrane region" description="Helical" evidence="8">
    <location>
        <begin position="278"/>
        <end position="297"/>
    </location>
</feature>
<evidence type="ECO:0000256" key="7">
    <source>
        <dbReference type="ARBA" id="ARBA00023136"/>
    </source>
</evidence>
<dbReference type="Pfam" id="PF04143">
    <property type="entry name" value="Sulf_transp"/>
    <property type="match status" value="1"/>
</dbReference>
<dbReference type="Proteomes" id="UP001199106">
    <property type="component" value="Unassembled WGS sequence"/>
</dbReference>
<evidence type="ECO:0008006" key="11">
    <source>
        <dbReference type="Google" id="ProtNLM"/>
    </source>
</evidence>
<feature type="transmembrane region" description="Helical" evidence="8">
    <location>
        <begin position="309"/>
        <end position="335"/>
    </location>
</feature>
<sequence length="343" mass="35760">MPMDFLTTLTAGALFEAALASSGVYSPSVIISQMQFANSHMLKVFMAASASSALVLASFNKLGLTTTKPRPCSSLGLFSRYDGNIIGGCMVGLGMTLTGACPGTVLVQLTTGIRSGWYIMAGGILGGILYTRFSGYLCLRQASISSDADLTVYGMYGVKGYHAVLVYELLCLVVISFVTVFGPKGTTVPLHPLLGGVLIGAAQAASLVLTGNPVGVSTGYEVVGSYFWQTLDSLFGYKSRKPSAPLKSVYFAAGIVAGSWVLVRSVPPTILETGVDVSVVRGTIGGLVMVLGTRLAGGCTSGHGISGMSMLSVSSLVTVAFMFFSGFGSALFIWWSSRLTYIL</sequence>
<evidence type="ECO:0000313" key="9">
    <source>
        <dbReference type="EMBL" id="KAG9185066.1"/>
    </source>
</evidence>
<accession>A0AAD4I657</accession>
<feature type="transmembrane region" description="Helical" evidence="8">
    <location>
        <begin position="85"/>
        <end position="105"/>
    </location>
</feature>
<keyword evidence="2" id="KW-0813">Transport</keyword>
<keyword evidence="5 8" id="KW-0812">Transmembrane</keyword>
<evidence type="ECO:0000256" key="5">
    <source>
        <dbReference type="ARBA" id="ARBA00022692"/>
    </source>
</evidence>
<keyword evidence="10" id="KW-1185">Reference proteome</keyword>
<proteinExistence type="predicted"/>
<keyword evidence="3" id="KW-1003">Cell membrane</keyword>
<name>A0AAD4I657_9PLEO</name>
<reference evidence="9" key="1">
    <citation type="submission" date="2021-07" db="EMBL/GenBank/DDBJ databases">
        <title>Genome Resource of American Ginseng Black Spot Pathogen Alternaria panax.</title>
        <authorList>
            <person name="Qiu C."/>
            <person name="Wang W."/>
            <person name="Liu Z."/>
        </authorList>
    </citation>
    <scope>NUCLEOTIDE SEQUENCE</scope>
    <source>
        <strain evidence="9">BNCC115425</strain>
    </source>
</reference>
<dbReference type="PANTHER" id="PTHR30574">
    <property type="entry name" value="INNER MEMBRANE PROTEIN YEDE"/>
    <property type="match status" value="1"/>
</dbReference>
<organism evidence="9 10">
    <name type="scientific">Alternaria panax</name>
    <dbReference type="NCBI Taxonomy" id="48097"/>
    <lineage>
        <taxon>Eukaryota</taxon>
        <taxon>Fungi</taxon>
        <taxon>Dikarya</taxon>
        <taxon>Ascomycota</taxon>
        <taxon>Pezizomycotina</taxon>
        <taxon>Dothideomycetes</taxon>
        <taxon>Pleosporomycetidae</taxon>
        <taxon>Pleosporales</taxon>
        <taxon>Pleosporineae</taxon>
        <taxon>Pleosporaceae</taxon>
        <taxon>Alternaria</taxon>
        <taxon>Alternaria sect. Panax</taxon>
    </lineage>
</organism>
<feature type="transmembrane region" description="Helical" evidence="8">
    <location>
        <begin position="160"/>
        <end position="181"/>
    </location>
</feature>
<evidence type="ECO:0000256" key="1">
    <source>
        <dbReference type="ARBA" id="ARBA00004429"/>
    </source>
</evidence>
<feature type="transmembrane region" description="Helical" evidence="8">
    <location>
        <begin position="44"/>
        <end position="64"/>
    </location>
</feature>
<dbReference type="PANTHER" id="PTHR30574:SF1">
    <property type="entry name" value="SULPHUR TRANSPORT DOMAIN-CONTAINING PROTEIN"/>
    <property type="match status" value="1"/>
</dbReference>
<dbReference type="EMBL" id="JAANER010000012">
    <property type="protein sequence ID" value="KAG9185066.1"/>
    <property type="molecule type" value="Genomic_DNA"/>
</dbReference>
<gene>
    <name evidence="9" type="ORF">G6011_03013</name>
</gene>
<evidence type="ECO:0000256" key="3">
    <source>
        <dbReference type="ARBA" id="ARBA00022475"/>
    </source>
</evidence>
<feature type="transmembrane region" description="Helical" evidence="8">
    <location>
        <begin position="117"/>
        <end position="139"/>
    </location>
</feature>
<evidence type="ECO:0000256" key="2">
    <source>
        <dbReference type="ARBA" id="ARBA00022448"/>
    </source>
</evidence>
<keyword evidence="6 8" id="KW-1133">Transmembrane helix</keyword>
<comment type="caution">
    <text evidence="9">The sequence shown here is derived from an EMBL/GenBank/DDBJ whole genome shotgun (WGS) entry which is preliminary data.</text>
</comment>
<evidence type="ECO:0000313" key="10">
    <source>
        <dbReference type="Proteomes" id="UP001199106"/>
    </source>
</evidence>
<dbReference type="GO" id="GO:0005886">
    <property type="term" value="C:plasma membrane"/>
    <property type="evidence" value="ECO:0007669"/>
    <property type="project" value="UniProtKB-SubCell"/>
</dbReference>
<evidence type="ECO:0000256" key="8">
    <source>
        <dbReference type="SAM" id="Phobius"/>
    </source>
</evidence>
<evidence type="ECO:0000256" key="4">
    <source>
        <dbReference type="ARBA" id="ARBA00022519"/>
    </source>
</evidence>
<keyword evidence="7 8" id="KW-0472">Membrane</keyword>
<dbReference type="AlphaFoldDB" id="A0AAD4I657"/>
<keyword evidence="4" id="KW-0997">Cell inner membrane</keyword>
<feature type="transmembrane region" description="Helical" evidence="8">
    <location>
        <begin position="248"/>
        <end position="266"/>
    </location>
</feature>
<evidence type="ECO:0000256" key="6">
    <source>
        <dbReference type="ARBA" id="ARBA00022989"/>
    </source>
</evidence>
<protein>
    <recommendedName>
        <fullName evidence="11">Sulphur transport domain-containing protein</fullName>
    </recommendedName>
</protein>
<dbReference type="InterPro" id="IPR007272">
    <property type="entry name" value="Sulf_transp_TsuA/YedE"/>
</dbReference>
<comment type="subcellular location">
    <subcellularLocation>
        <location evidence="1">Cell inner membrane</location>
        <topology evidence="1">Multi-pass membrane protein</topology>
    </subcellularLocation>
</comment>